<organism evidence="3 4">
    <name type="scientific">Dactylococcopsis salina (strain PCC 8305)</name>
    <name type="common">Myxobactron salinum</name>
    <dbReference type="NCBI Taxonomy" id="13035"/>
    <lineage>
        <taxon>Bacteria</taxon>
        <taxon>Bacillati</taxon>
        <taxon>Cyanobacteriota</taxon>
        <taxon>Cyanophyceae</taxon>
        <taxon>Nodosilineales</taxon>
        <taxon>Cymatolegaceae</taxon>
        <taxon>Dactylococcopsis</taxon>
    </lineage>
</organism>
<protein>
    <submittedName>
        <fullName evidence="3">Sensor protein/domain protein</fullName>
    </submittedName>
</protein>
<evidence type="ECO:0000313" key="4">
    <source>
        <dbReference type="Proteomes" id="UP000010482"/>
    </source>
</evidence>
<sequence>MLEGSILQKLYTAHQGTDRPLNLGVYYKNTLVALCHALEDFILNTKSSPLVISAFQQGKWYLEEADRYGEIANQARKIAIMAAPDSSFHEHPTGKRDNVDLVSLDAATDSVAQEWHLMICSPSYTAMVLCQELSEKDYGRNGQPKHDLERKFYGFWTFEPKLVQETIQLAINHIGNYNSPLEKELQQHFTEITEQFGKVETENTGVVVSQVVDYLQDSQAELLNQEQASIDQQNSYLPQSQDLDDNLLSNEMQAFLRMAQLIDQADINNPMAAAEVTALAETMGQVLDIPAWQQKRLRLASLLHRLVATLGSTAEKEEDHKTAPACDLIPSVEALRAMPQMSAIARLITHQTENWDGSGKPGQLAHDQIPLESRILSIVSYFQHRVNELRMNEKSLDQETTLNQAYSECQEQANTRFDPKLVEALGLLVMGLQQGMTLETAQPKIAAGMWLLDNQDNEQLITNQ</sequence>
<dbReference type="STRING" id="13035.Dacsa_1401"/>
<proteinExistence type="predicted"/>
<evidence type="ECO:0000313" key="3">
    <source>
        <dbReference type="EMBL" id="AFZ50093.1"/>
    </source>
</evidence>
<dbReference type="Proteomes" id="UP000010482">
    <property type="component" value="Chromosome"/>
</dbReference>
<reference evidence="3" key="1">
    <citation type="submission" date="2012-04" db="EMBL/GenBank/DDBJ databases">
        <title>Finished genome of Dactylococcopsis salina PCC 8305.</title>
        <authorList>
            <consortium name="US DOE Joint Genome Institute"/>
            <person name="Gugger M."/>
            <person name="Coursin T."/>
            <person name="Rippka R."/>
            <person name="Tandeau De Marsac N."/>
            <person name="Huntemann M."/>
            <person name="Wei C.-L."/>
            <person name="Han J."/>
            <person name="Detter J.C."/>
            <person name="Han C."/>
            <person name="Tapia R."/>
            <person name="Daligault H."/>
            <person name="Chen A."/>
            <person name="Krypides N."/>
            <person name="Mavromatis K."/>
            <person name="Markowitz V."/>
            <person name="Szeto E."/>
            <person name="Ivanova N."/>
            <person name="Ovchinnikova G."/>
            <person name="Pagani I."/>
            <person name="Pati A."/>
            <person name="Goodwin L."/>
            <person name="Peters L."/>
            <person name="Pitluck S."/>
            <person name="Woyke T."/>
            <person name="Kerfeld C."/>
        </authorList>
    </citation>
    <scope>NUCLEOTIDE SEQUENCE [LARGE SCALE GENOMIC DNA]</scope>
    <source>
        <strain evidence="3">PCC 8305</strain>
    </source>
</reference>
<name>K9YVF7_DACS8</name>
<dbReference type="HOGENOM" id="CLU_591653_0_0_3"/>
<dbReference type="EMBL" id="CP003944">
    <property type="protein sequence ID" value="AFZ50093.1"/>
    <property type="molecule type" value="Genomic_DNA"/>
</dbReference>
<dbReference type="KEGG" id="dsl:Dacsa_1401"/>
<accession>K9YVF7</accession>
<evidence type="ECO:0000259" key="1">
    <source>
        <dbReference type="Pfam" id="PF10069"/>
    </source>
</evidence>
<keyword evidence="4" id="KW-1185">Reference proteome</keyword>
<dbReference type="PATRIC" id="fig|13035.3.peg.1573"/>
<dbReference type="PANTHER" id="PTHR45228">
    <property type="entry name" value="CYCLIC DI-GMP PHOSPHODIESTERASE TM_0186-RELATED"/>
    <property type="match status" value="1"/>
</dbReference>
<dbReference type="AlphaFoldDB" id="K9YVF7"/>
<dbReference type="eggNOG" id="COG2206">
    <property type="taxonomic scope" value="Bacteria"/>
</dbReference>
<feature type="domain" description="DICT" evidence="1">
    <location>
        <begin position="5"/>
        <end position="132"/>
    </location>
</feature>
<dbReference type="CDD" id="cd00077">
    <property type="entry name" value="HDc"/>
    <property type="match status" value="1"/>
</dbReference>
<dbReference type="InterPro" id="IPR003607">
    <property type="entry name" value="HD/PDEase_dom"/>
</dbReference>
<dbReference type="eggNOG" id="COG4250">
    <property type="taxonomic scope" value="Bacteria"/>
</dbReference>
<evidence type="ECO:0000259" key="2">
    <source>
        <dbReference type="Pfam" id="PF17150"/>
    </source>
</evidence>
<dbReference type="Pfam" id="PF13487">
    <property type="entry name" value="HD_5"/>
    <property type="match status" value="1"/>
</dbReference>
<dbReference type="RefSeq" id="WP_015229097.1">
    <property type="nucleotide sequence ID" value="NC_019780.1"/>
</dbReference>
<dbReference type="Gene3D" id="1.10.3210.10">
    <property type="entry name" value="Hypothetical protein af1432"/>
    <property type="match status" value="1"/>
</dbReference>
<dbReference type="InterPro" id="IPR052020">
    <property type="entry name" value="Cyclic_di-GMP/3'3'-cGAMP_PDE"/>
</dbReference>
<dbReference type="InterPro" id="IPR019278">
    <property type="entry name" value="DICT_dom"/>
</dbReference>
<dbReference type="Pfam" id="PF17150">
    <property type="entry name" value="CHASE6_C"/>
    <property type="match status" value="1"/>
</dbReference>
<feature type="domain" description="C-terminal" evidence="2">
    <location>
        <begin position="147"/>
        <end position="223"/>
    </location>
</feature>
<dbReference type="InterPro" id="IPR033415">
    <property type="entry name" value="CHASE6_C"/>
</dbReference>
<dbReference type="PANTHER" id="PTHR45228:SF1">
    <property type="entry name" value="CYCLIC DI-GMP PHOSPHODIESTERASE TM_0186"/>
    <property type="match status" value="1"/>
</dbReference>
<gene>
    <name evidence="3" type="ORF">Dacsa_1401</name>
</gene>
<dbReference type="OrthoDB" id="9759601at2"/>
<dbReference type="Pfam" id="PF10069">
    <property type="entry name" value="DICT"/>
    <property type="match status" value="1"/>
</dbReference>